<accession>A0A0W8E9Q2</accession>
<evidence type="ECO:0000313" key="1">
    <source>
        <dbReference type="EMBL" id="KUG05380.1"/>
    </source>
</evidence>
<dbReference type="EMBL" id="LNQE01001817">
    <property type="protein sequence ID" value="KUG05380.1"/>
    <property type="molecule type" value="Genomic_DNA"/>
</dbReference>
<gene>
    <name evidence="1" type="ORF">ASZ90_017185</name>
</gene>
<proteinExistence type="predicted"/>
<comment type="caution">
    <text evidence="1">The sequence shown here is derived from an EMBL/GenBank/DDBJ whole genome shotgun (WGS) entry which is preliminary data.</text>
</comment>
<dbReference type="AlphaFoldDB" id="A0A0W8E9Q2"/>
<organism evidence="1">
    <name type="scientific">hydrocarbon metagenome</name>
    <dbReference type="NCBI Taxonomy" id="938273"/>
    <lineage>
        <taxon>unclassified sequences</taxon>
        <taxon>metagenomes</taxon>
        <taxon>ecological metagenomes</taxon>
    </lineage>
</organism>
<protein>
    <submittedName>
        <fullName evidence="1">Uncharacterized protein</fullName>
    </submittedName>
</protein>
<name>A0A0W8E9Q2_9ZZZZ</name>
<reference evidence="1" key="1">
    <citation type="journal article" date="2015" name="Proc. Natl. Acad. Sci. U.S.A.">
        <title>Networks of energetic and metabolic interactions define dynamics in microbial communities.</title>
        <authorList>
            <person name="Embree M."/>
            <person name="Liu J.K."/>
            <person name="Al-Bassam M.M."/>
            <person name="Zengler K."/>
        </authorList>
    </citation>
    <scope>NUCLEOTIDE SEQUENCE</scope>
</reference>
<sequence>MMLLGFMKGHTPNRDELYAVNASVKLMDDFIISSSYWLFNNRYTYLLAYQPGVFQI</sequence>